<gene>
    <name evidence="2" type="ORF">ACFSJC_16260</name>
</gene>
<reference evidence="3" key="1">
    <citation type="journal article" date="2019" name="Int. J. Syst. Evol. Microbiol.">
        <title>The Global Catalogue of Microorganisms (GCM) 10K type strain sequencing project: providing services to taxonomists for standard genome sequencing and annotation.</title>
        <authorList>
            <consortium name="The Broad Institute Genomics Platform"/>
            <consortium name="The Broad Institute Genome Sequencing Center for Infectious Disease"/>
            <person name="Wu L."/>
            <person name="Ma J."/>
        </authorList>
    </citation>
    <scope>NUCLEOTIDE SEQUENCE [LARGE SCALE GENOMIC DNA]</scope>
    <source>
        <strain evidence="3">KACC 12597</strain>
    </source>
</reference>
<evidence type="ECO:0000313" key="2">
    <source>
        <dbReference type="EMBL" id="MFD2113404.1"/>
    </source>
</evidence>
<dbReference type="Pfam" id="PF05144">
    <property type="entry name" value="Phage_CRI"/>
    <property type="match status" value="1"/>
</dbReference>
<dbReference type="RefSeq" id="WP_386028226.1">
    <property type="nucleotide sequence ID" value="NZ_JBHUHX010000050.1"/>
</dbReference>
<feature type="domain" description="Replication-associated protein G2P N-terminal" evidence="1">
    <location>
        <begin position="7"/>
        <end position="220"/>
    </location>
</feature>
<protein>
    <submittedName>
        <fullName evidence="2">Phage/plasmid replication protein</fullName>
    </submittedName>
</protein>
<name>A0ABW4YCP5_9GAMM</name>
<comment type="caution">
    <text evidence="2">The sequence shown here is derived from an EMBL/GenBank/DDBJ whole genome shotgun (WGS) entry which is preliminary data.</text>
</comment>
<dbReference type="EMBL" id="JBHUHX010000050">
    <property type="protein sequence ID" value="MFD2113404.1"/>
    <property type="molecule type" value="Genomic_DNA"/>
</dbReference>
<dbReference type="Proteomes" id="UP001597337">
    <property type="component" value="Unassembled WGS sequence"/>
</dbReference>
<evidence type="ECO:0000259" key="1">
    <source>
        <dbReference type="Pfam" id="PF05144"/>
    </source>
</evidence>
<dbReference type="InterPro" id="IPR022686">
    <property type="entry name" value="G2P_N"/>
</dbReference>
<proteinExistence type="predicted"/>
<accession>A0ABW4YCP5</accession>
<sequence>MTTGELQYQTVKSGQLKGSWESSLMVRAFGGRVQVQGNPSKWGRSEAVGLGCRSIFEAVKVYNGVLKELGLPLFHYPDRVRFYGEDGEIDRTELKGPRISRIDIAANLILGSPASVEHYIQWLLTQRVGRRGQPFRAKGELSALAGSRRTRQRACYGKAEEVLEQIKRWRRKRITDIESVVGYLSALRERLHSQGWVRDELRLYTDYLTRSGLAYAENWGDETMKEQWQAFKVETQEIGAVVDWKSEVVARLIARGVGERAARQRLEVLLAWMGGVDVGVGEGRSQATFYRIAKDLRETVGVDIRGRPNVVTLGSRAQQLARPIEARVATWADVQALYEGLPDLAA</sequence>
<organism evidence="2 3">
    <name type="scientific">Thiorhodococcus fuscus</name>
    <dbReference type="NCBI Taxonomy" id="527200"/>
    <lineage>
        <taxon>Bacteria</taxon>
        <taxon>Pseudomonadati</taxon>
        <taxon>Pseudomonadota</taxon>
        <taxon>Gammaproteobacteria</taxon>
        <taxon>Chromatiales</taxon>
        <taxon>Chromatiaceae</taxon>
        <taxon>Thiorhodococcus</taxon>
    </lineage>
</organism>
<evidence type="ECO:0000313" key="3">
    <source>
        <dbReference type="Proteomes" id="UP001597337"/>
    </source>
</evidence>
<keyword evidence="3" id="KW-1185">Reference proteome</keyword>